<dbReference type="EMBL" id="GBXM01049949">
    <property type="protein sequence ID" value="JAH58628.1"/>
    <property type="molecule type" value="Transcribed_RNA"/>
</dbReference>
<feature type="signal peptide" evidence="1">
    <location>
        <begin position="1"/>
        <end position="21"/>
    </location>
</feature>
<name>A0A0E9U0V6_ANGAN</name>
<evidence type="ECO:0000256" key="1">
    <source>
        <dbReference type="SAM" id="SignalP"/>
    </source>
</evidence>
<reference evidence="2" key="1">
    <citation type="submission" date="2014-11" db="EMBL/GenBank/DDBJ databases">
        <authorList>
            <person name="Amaro Gonzalez C."/>
        </authorList>
    </citation>
    <scope>NUCLEOTIDE SEQUENCE</scope>
</reference>
<feature type="chain" id="PRO_5002433123" evidence="1">
    <location>
        <begin position="22"/>
        <end position="38"/>
    </location>
</feature>
<keyword evidence="1" id="KW-0732">Signal</keyword>
<evidence type="ECO:0000313" key="2">
    <source>
        <dbReference type="EMBL" id="JAH58628.1"/>
    </source>
</evidence>
<dbReference type="AlphaFoldDB" id="A0A0E9U0V6"/>
<reference evidence="2" key="2">
    <citation type="journal article" date="2015" name="Fish Shellfish Immunol.">
        <title>Early steps in the European eel (Anguilla anguilla)-Vibrio vulnificus interaction in the gills: Role of the RtxA13 toxin.</title>
        <authorList>
            <person name="Callol A."/>
            <person name="Pajuelo D."/>
            <person name="Ebbesson L."/>
            <person name="Teles M."/>
            <person name="MacKenzie S."/>
            <person name="Amaro C."/>
        </authorList>
    </citation>
    <scope>NUCLEOTIDE SEQUENCE</scope>
</reference>
<proteinExistence type="predicted"/>
<accession>A0A0E9U0V6</accession>
<protein>
    <submittedName>
        <fullName evidence="2">Uncharacterized protein</fullName>
    </submittedName>
</protein>
<organism evidence="2">
    <name type="scientific">Anguilla anguilla</name>
    <name type="common">European freshwater eel</name>
    <name type="synonym">Muraena anguilla</name>
    <dbReference type="NCBI Taxonomy" id="7936"/>
    <lineage>
        <taxon>Eukaryota</taxon>
        <taxon>Metazoa</taxon>
        <taxon>Chordata</taxon>
        <taxon>Craniata</taxon>
        <taxon>Vertebrata</taxon>
        <taxon>Euteleostomi</taxon>
        <taxon>Actinopterygii</taxon>
        <taxon>Neopterygii</taxon>
        <taxon>Teleostei</taxon>
        <taxon>Anguilliformes</taxon>
        <taxon>Anguillidae</taxon>
        <taxon>Anguilla</taxon>
    </lineage>
</organism>
<sequence>MPHCMTMPLPILIAMLLQTLSLSVQRCLANAIFSTKQC</sequence>